<dbReference type="eggNOG" id="COG3707">
    <property type="taxonomic scope" value="Bacteria"/>
</dbReference>
<dbReference type="InterPro" id="IPR029016">
    <property type="entry name" value="GAF-like_dom_sf"/>
</dbReference>
<dbReference type="SMART" id="SM01012">
    <property type="entry name" value="ANTAR"/>
    <property type="match status" value="1"/>
</dbReference>
<dbReference type="Gene3D" id="3.30.450.40">
    <property type="match status" value="1"/>
</dbReference>
<dbReference type="EMBL" id="CP000431">
    <property type="protein sequence ID" value="ABG95218.1"/>
    <property type="molecule type" value="Genomic_DNA"/>
</dbReference>
<name>Q0SB68_RHOJR</name>
<sequence>MVVWVATCSHPFRSNRGAVMSDSSAGDLSRTMADLARSLSAPRTLDERLRAVTAAVVELMPHETCAGILLISGGKKFETVAPTSELLRKLDHAQQQLGQGPCVAAALNNLVVRSEDFRSEPRWPQFAAAAVDVGILSSMSFQLYTSEGKMGALNLFAFTPSAFGPDEEVAGEVLAAHAALALTAARTEEQLRSAVASRDVIGQAKGMLMERFDIDAIRAFELLSRLSQETNTRLSVIAQRITERS</sequence>
<dbReference type="eggNOG" id="COG2203">
    <property type="taxonomic scope" value="Bacteria"/>
</dbReference>
<dbReference type="GO" id="GO:0016301">
    <property type="term" value="F:kinase activity"/>
    <property type="evidence" value="ECO:0007669"/>
    <property type="project" value="UniProtKB-KW"/>
</dbReference>
<evidence type="ECO:0000256" key="3">
    <source>
        <dbReference type="ARBA" id="ARBA00023015"/>
    </source>
</evidence>
<dbReference type="PIRSF" id="PIRSF036625">
    <property type="entry name" value="GAF_ANTAR"/>
    <property type="match status" value="1"/>
</dbReference>
<organism evidence="6 7">
    <name type="scientific">Rhodococcus jostii (strain RHA1)</name>
    <dbReference type="NCBI Taxonomy" id="101510"/>
    <lineage>
        <taxon>Bacteria</taxon>
        <taxon>Bacillati</taxon>
        <taxon>Actinomycetota</taxon>
        <taxon>Actinomycetes</taxon>
        <taxon>Mycobacteriales</taxon>
        <taxon>Nocardiaceae</taxon>
        <taxon>Rhodococcus</taxon>
    </lineage>
</organism>
<reference evidence="7" key="1">
    <citation type="journal article" date="2006" name="Proc. Natl. Acad. Sci. U.S.A.">
        <title>The complete genome of Rhodococcus sp. RHA1 provides insights into a catabolic powerhouse.</title>
        <authorList>
            <person name="McLeod M.P."/>
            <person name="Warren R.L."/>
            <person name="Hsiao W.W.L."/>
            <person name="Araki N."/>
            <person name="Myhre M."/>
            <person name="Fernandes C."/>
            <person name="Miyazawa D."/>
            <person name="Wong W."/>
            <person name="Lillquist A.L."/>
            <person name="Wang D."/>
            <person name="Dosanjh M."/>
            <person name="Hara H."/>
            <person name="Petrescu A."/>
            <person name="Morin R.D."/>
            <person name="Yang G."/>
            <person name="Stott J.M."/>
            <person name="Schein J.E."/>
            <person name="Shin H."/>
            <person name="Smailus D."/>
            <person name="Siddiqui A.S."/>
            <person name="Marra M.A."/>
            <person name="Jones S.J.M."/>
            <person name="Holt R."/>
            <person name="Brinkman F.S.L."/>
            <person name="Miyauchi K."/>
            <person name="Fukuda M."/>
            <person name="Davies J.E."/>
            <person name="Mohn W.W."/>
            <person name="Eltis L.D."/>
        </authorList>
    </citation>
    <scope>NUCLEOTIDE SEQUENCE [LARGE SCALE GENOMIC DNA]</scope>
    <source>
        <strain evidence="7">RHA1</strain>
    </source>
</reference>
<dbReference type="InterPro" id="IPR005561">
    <property type="entry name" value="ANTAR"/>
</dbReference>
<dbReference type="InterPro" id="IPR036388">
    <property type="entry name" value="WH-like_DNA-bd_sf"/>
</dbReference>
<dbReference type="Pfam" id="PF03861">
    <property type="entry name" value="ANTAR"/>
    <property type="match status" value="1"/>
</dbReference>
<keyword evidence="1" id="KW-0808">Transferase</keyword>
<gene>
    <name evidence="6" type="ordered locus">RHA1_ro03415</name>
</gene>
<dbReference type="InterPro" id="IPR011006">
    <property type="entry name" value="CheY-like_superfamily"/>
</dbReference>
<evidence type="ECO:0000256" key="2">
    <source>
        <dbReference type="ARBA" id="ARBA00022777"/>
    </source>
</evidence>
<dbReference type="Proteomes" id="UP000008710">
    <property type="component" value="Chromosome"/>
</dbReference>
<keyword evidence="2" id="KW-0418">Kinase</keyword>
<dbReference type="PROSITE" id="PS50921">
    <property type="entry name" value="ANTAR"/>
    <property type="match status" value="1"/>
</dbReference>
<accession>Q0SB68</accession>
<dbReference type="InterPro" id="IPR012074">
    <property type="entry name" value="GAF_ANTAR"/>
</dbReference>
<feature type="domain" description="ANTAR" evidence="5">
    <location>
        <begin position="181"/>
        <end position="242"/>
    </location>
</feature>
<dbReference type="GO" id="GO:0003723">
    <property type="term" value="F:RNA binding"/>
    <property type="evidence" value="ECO:0007669"/>
    <property type="project" value="InterPro"/>
</dbReference>
<dbReference type="SUPFAM" id="SSF52172">
    <property type="entry name" value="CheY-like"/>
    <property type="match status" value="1"/>
</dbReference>
<dbReference type="HOGENOM" id="CLU_074354_2_1_11"/>
<dbReference type="AlphaFoldDB" id="Q0SB68"/>
<keyword evidence="4" id="KW-0804">Transcription</keyword>
<dbReference type="Pfam" id="PF13185">
    <property type="entry name" value="GAF_2"/>
    <property type="match status" value="1"/>
</dbReference>
<proteinExistence type="predicted"/>
<evidence type="ECO:0000259" key="5">
    <source>
        <dbReference type="PROSITE" id="PS50921"/>
    </source>
</evidence>
<evidence type="ECO:0000313" key="7">
    <source>
        <dbReference type="Proteomes" id="UP000008710"/>
    </source>
</evidence>
<evidence type="ECO:0000256" key="1">
    <source>
        <dbReference type="ARBA" id="ARBA00022679"/>
    </source>
</evidence>
<evidence type="ECO:0000256" key="4">
    <source>
        <dbReference type="ARBA" id="ARBA00023163"/>
    </source>
</evidence>
<evidence type="ECO:0000313" key="6">
    <source>
        <dbReference type="EMBL" id="ABG95218.1"/>
    </source>
</evidence>
<dbReference type="SUPFAM" id="SSF55781">
    <property type="entry name" value="GAF domain-like"/>
    <property type="match status" value="1"/>
</dbReference>
<dbReference type="KEGG" id="rha:RHA1_ro03415"/>
<dbReference type="Gene3D" id="1.10.10.10">
    <property type="entry name" value="Winged helix-like DNA-binding domain superfamily/Winged helix DNA-binding domain"/>
    <property type="match status" value="1"/>
</dbReference>
<dbReference type="InterPro" id="IPR003018">
    <property type="entry name" value="GAF"/>
</dbReference>
<protein>
    <recommendedName>
        <fullName evidence="5">ANTAR domain-containing protein</fullName>
    </recommendedName>
</protein>
<keyword evidence="3" id="KW-0805">Transcription regulation</keyword>